<feature type="binding site" evidence="10">
    <location>
        <begin position="130"/>
        <end position="132"/>
    </location>
    <ligand>
        <name>substrate</name>
    </ligand>
</feature>
<feature type="binding site" evidence="10">
    <location>
        <position position="73"/>
    </location>
    <ligand>
        <name>substrate</name>
    </ligand>
</feature>
<feature type="binding site" evidence="10">
    <location>
        <position position="172"/>
    </location>
    <ligand>
        <name>substrate</name>
    </ligand>
</feature>
<evidence type="ECO:0000256" key="3">
    <source>
        <dbReference type="ARBA" id="ARBA00005286"/>
    </source>
</evidence>
<feature type="transmembrane region" description="Helical" evidence="13">
    <location>
        <begin position="1642"/>
        <end position="1666"/>
    </location>
</feature>
<dbReference type="Pfam" id="PF05153">
    <property type="entry name" value="MIOX"/>
    <property type="match status" value="1"/>
</dbReference>
<evidence type="ECO:0000256" key="13">
    <source>
        <dbReference type="SAM" id="Phobius"/>
    </source>
</evidence>
<keyword evidence="13" id="KW-1133">Transmembrane helix</keyword>
<keyword evidence="9 11" id="KW-0408">Iron</keyword>
<feature type="binding site" evidence="10">
    <location>
        <begin position="267"/>
        <end position="268"/>
    </location>
    <ligand>
        <name>substrate</name>
    </ligand>
</feature>
<dbReference type="EMBL" id="JBGMDY010000002">
    <property type="protein sequence ID" value="KAL2342592.1"/>
    <property type="molecule type" value="Genomic_DNA"/>
</dbReference>
<gene>
    <name evidence="15" type="ORF">Fmac_003877</name>
</gene>
<evidence type="ECO:0000256" key="4">
    <source>
        <dbReference type="ARBA" id="ARBA00011919"/>
    </source>
</evidence>
<comment type="pathway">
    <text evidence="2">Polyol metabolism; myo-inositol degradation into D-glucuronate; D-glucuronate from myo-inositol: step 1/1.</text>
</comment>
<name>A0ABD1N3C7_9FABA</name>
<dbReference type="InterPro" id="IPR007828">
    <property type="entry name" value="Inositol_oxygenase"/>
</dbReference>
<evidence type="ECO:0000313" key="15">
    <source>
        <dbReference type="EMBL" id="KAL2342592.1"/>
    </source>
</evidence>
<dbReference type="PANTHER" id="PTHR31513:SF10">
    <property type="entry name" value="TYROSINE-PROTEIN KINASE EPHRIN TYPE A_B RECEPTOR-LIKE DOMAIN-CONTAINING PROTEIN"/>
    <property type="match status" value="1"/>
</dbReference>
<accession>A0ABD1N3C7</accession>
<feature type="binding site" evidence="10">
    <location>
        <begin position="189"/>
        <end position="190"/>
    </location>
    <ligand>
        <name>substrate</name>
    </ligand>
</feature>
<evidence type="ECO:0000256" key="6">
    <source>
        <dbReference type="ARBA" id="ARBA00022644"/>
    </source>
</evidence>
<keyword evidence="7 11" id="KW-0479">Metal-binding</keyword>
<protein>
    <recommendedName>
        <fullName evidence="4">inositol oxygenase</fullName>
        <ecNumber evidence="4">1.13.99.1</ecNumber>
    </recommendedName>
</protein>
<organism evidence="15 16">
    <name type="scientific">Flemingia macrophylla</name>
    <dbReference type="NCBI Taxonomy" id="520843"/>
    <lineage>
        <taxon>Eukaryota</taxon>
        <taxon>Viridiplantae</taxon>
        <taxon>Streptophyta</taxon>
        <taxon>Embryophyta</taxon>
        <taxon>Tracheophyta</taxon>
        <taxon>Spermatophyta</taxon>
        <taxon>Magnoliopsida</taxon>
        <taxon>eudicotyledons</taxon>
        <taxon>Gunneridae</taxon>
        <taxon>Pentapetalae</taxon>
        <taxon>rosids</taxon>
        <taxon>fabids</taxon>
        <taxon>Fabales</taxon>
        <taxon>Fabaceae</taxon>
        <taxon>Papilionoideae</taxon>
        <taxon>50 kb inversion clade</taxon>
        <taxon>NPAAA clade</taxon>
        <taxon>indigoferoid/millettioid clade</taxon>
        <taxon>Phaseoleae</taxon>
        <taxon>Flemingia</taxon>
    </lineage>
</organism>
<feature type="binding site" evidence="11">
    <location>
        <position position="169"/>
    </location>
    <ligand>
        <name>Fe cation</name>
        <dbReference type="ChEBI" id="CHEBI:24875"/>
        <label>1</label>
    </ligand>
</feature>
<feature type="compositionally biased region" description="Gly residues" evidence="12">
    <location>
        <begin position="540"/>
        <end position="550"/>
    </location>
</feature>
<keyword evidence="5" id="KW-0963">Cytoplasm</keyword>
<dbReference type="GO" id="GO:0019853">
    <property type="term" value="P:L-ascorbic acid biosynthetic process"/>
    <property type="evidence" value="ECO:0007669"/>
    <property type="project" value="UniProtKB-KW"/>
</dbReference>
<evidence type="ECO:0000256" key="11">
    <source>
        <dbReference type="PIRSR" id="PIRSR607828-2"/>
    </source>
</evidence>
<evidence type="ECO:0000259" key="14">
    <source>
        <dbReference type="Pfam" id="PF26010"/>
    </source>
</evidence>
<feature type="binding site" evidence="11">
    <location>
        <position position="267"/>
    </location>
    <ligand>
        <name>Fe cation</name>
        <dbReference type="ChEBI" id="CHEBI:24875"/>
        <label>1</label>
    </ligand>
</feature>
<proteinExistence type="inferred from homology"/>
<keyword evidence="8" id="KW-0560">Oxidoreductase</keyword>
<comment type="cofactor">
    <cofactor evidence="11">
        <name>Fe cation</name>
        <dbReference type="ChEBI" id="CHEBI:24875"/>
    </cofactor>
    <text evidence="11">Binds 2 iron ions per subunit.</text>
</comment>
<comment type="similarity">
    <text evidence="3">Belongs to the myo-inositol oxygenase family.</text>
</comment>
<dbReference type="GO" id="GO:0050113">
    <property type="term" value="F:inositol oxygenase activity"/>
    <property type="evidence" value="ECO:0007669"/>
    <property type="project" value="UniProtKB-EC"/>
</dbReference>
<feature type="binding site" evidence="11">
    <location>
        <position position="168"/>
    </location>
    <ligand>
        <name>Fe cation</name>
        <dbReference type="ChEBI" id="CHEBI:24875"/>
        <label>1</label>
    </ligand>
</feature>
<dbReference type="Pfam" id="PF26010">
    <property type="entry name" value="DUF8003"/>
    <property type="match status" value="1"/>
</dbReference>
<feature type="binding site" evidence="11">
    <location>
        <position position="241"/>
    </location>
    <ligand>
        <name>Fe cation</name>
        <dbReference type="ChEBI" id="CHEBI:24875"/>
        <label>1</label>
    </ligand>
</feature>
<comment type="subcellular location">
    <subcellularLocation>
        <location evidence="1">Cytoplasm</location>
    </subcellularLocation>
</comment>
<comment type="caution">
    <text evidence="15">The sequence shown here is derived from an EMBL/GenBank/DDBJ whole genome shotgun (WGS) entry which is preliminary data.</text>
</comment>
<keyword evidence="6" id="KW-0060">Ascorbate biosynthesis</keyword>
<dbReference type="GO" id="GO:0046872">
    <property type="term" value="F:metal ion binding"/>
    <property type="evidence" value="ECO:0007669"/>
    <property type="project" value="UniProtKB-KW"/>
</dbReference>
<feature type="binding site" evidence="11">
    <location>
        <position position="300"/>
    </location>
    <ligand>
        <name>Fe cation</name>
        <dbReference type="ChEBI" id="CHEBI:24875"/>
        <label>1</label>
    </ligand>
</feature>
<feature type="transmembrane region" description="Helical" evidence="13">
    <location>
        <begin position="1672"/>
        <end position="1697"/>
    </location>
</feature>
<dbReference type="InterPro" id="IPR058316">
    <property type="entry name" value="DUF8003"/>
</dbReference>
<keyword evidence="16" id="KW-1185">Reference proteome</keyword>
<evidence type="ECO:0000256" key="1">
    <source>
        <dbReference type="ARBA" id="ARBA00004496"/>
    </source>
</evidence>
<evidence type="ECO:0000256" key="9">
    <source>
        <dbReference type="ARBA" id="ARBA00023004"/>
    </source>
</evidence>
<evidence type="ECO:0000256" key="8">
    <source>
        <dbReference type="ARBA" id="ARBA00023002"/>
    </source>
</evidence>
<feature type="transmembrane region" description="Helical" evidence="13">
    <location>
        <begin position="1417"/>
        <end position="1435"/>
    </location>
</feature>
<feature type="transmembrane region" description="Helical" evidence="13">
    <location>
        <begin position="1297"/>
        <end position="1317"/>
    </location>
</feature>
<dbReference type="GO" id="GO:0005737">
    <property type="term" value="C:cytoplasm"/>
    <property type="evidence" value="ECO:0007669"/>
    <property type="project" value="UniProtKB-SubCell"/>
</dbReference>
<feature type="domain" description="DUF8003" evidence="14">
    <location>
        <begin position="1210"/>
        <end position="1283"/>
    </location>
</feature>
<evidence type="ECO:0000256" key="2">
    <source>
        <dbReference type="ARBA" id="ARBA00005167"/>
    </source>
</evidence>
<evidence type="ECO:0000256" key="10">
    <source>
        <dbReference type="PIRSR" id="PIRSR607828-1"/>
    </source>
</evidence>
<dbReference type="Proteomes" id="UP001603857">
    <property type="component" value="Unassembled WGS sequence"/>
</dbReference>
<dbReference type="PANTHER" id="PTHR31513">
    <property type="entry name" value="EPHRIN TYPE-B RECEPTOR"/>
    <property type="match status" value="1"/>
</dbReference>
<keyword evidence="13" id="KW-0812">Transmembrane</keyword>
<dbReference type="SUPFAM" id="SSF109604">
    <property type="entry name" value="HD-domain/PDEase-like"/>
    <property type="match status" value="1"/>
</dbReference>
<evidence type="ECO:0000256" key="5">
    <source>
        <dbReference type="ARBA" id="ARBA00022490"/>
    </source>
</evidence>
<feature type="region of interest" description="Disordered" evidence="12">
    <location>
        <begin position="528"/>
        <end position="555"/>
    </location>
</feature>
<evidence type="ECO:0000313" key="16">
    <source>
        <dbReference type="Proteomes" id="UP001603857"/>
    </source>
</evidence>
<feature type="transmembrane region" description="Helical" evidence="13">
    <location>
        <begin position="1709"/>
        <end position="1732"/>
    </location>
</feature>
<evidence type="ECO:0000256" key="7">
    <source>
        <dbReference type="ARBA" id="ARBA00022723"/>
    </source>
</evidence>
<feature type="binding site" evidence="11">
    <location>
        <position position="143"/>
    </location>
    <ligand>
        <name>Fe cation</name>
        <dbReference type="ChEBI" id="CHEBI:24875"/>
        <label>1</label>
    </ligand>
</feature>
<reference evidence="15 16" key="1">
    <citation type="submission" date="2024-08" db="EMBL/GenBank/DDBJ databases">
        <title>Insights into the chromosomal genome structure of Flemingia macrophylla.</title>
        <authorList>
            <person name="Ding Y."/>
            <person name="Zhao Y."/>
            <person name="Bi W."/>
            <person name="Wu M."/>
            <person name="Zhao G."/>
            <person name="Gong Y."/>
            <person name="Li W."/>
            <person name="Zhang P."/>
        </authorList>
    </citation>
    <scope>NUCLEOTIDE SEQUENCE [LARGE SCALE GENOMIC DNA]</scope>
    <source>
        <strain evidence="15">DYQJB</strain>
        <tissue evidence="15">Leaf</tissue>
    </source>
</reference>
<evidence type="ECO:0000256" key="12">
    <source>
        <dbReference type="SAM" id="MobiDB-lite"/>
    </source>
</evidence>
<sequence length="1798" mass="195646">MPRQKGSASEQLKRQQLLQDMIHTSHCMLSESQFERKNQHAEETNELQLDGGFPVPKDAFTTPDINAFGQSFRDYDAESERQRSVEEFYRRQHINQTYDFVKRMRMEYEKLNKAEMGIWECCELLNEVVDESDPDLDEPQIQHLLQSAEAIRKDYPNEDWLHLTALIHDLGKILTLPQFGGLPQWAVVGDTFPLGCAFDESNVHHKYFKDNADYKCPAYNTKNGIYTEGCGLDNVAMSWGHDDYMYMVAKKNGITLPSAGLFIIRYHSFYPLHKEGAYTHLMNEEDFENLKWLKVFNKYDLYSKSKVLVDVETVKPYYLSLIQKCWLLLFISALTSSCLGILFFCAKFHSNSPFPKPQTLFHFSICDEFASFLMAHTLHKTLSYLTILYFTFSFASRDHHDFSIVDSDFYADYTPPSPPPPPPLPHPPSLSCQDGLNGTGSLAATCDLNSTLVFTGDVYIEGKGTLNILPGANLSCAVPGCAILINVSDEFSLQSGAAIVAGTVLVVSRNATLFEGSVINVTGLAGAPPAQTSGTPSGTQGAGGGHGGRGATCVSDNTKLPDDVWGGDAYSWSSLDKPWSYGSKGGTTSKEENYGGEGGGRIKFVVVDSIDVSGNLLANGGDGGIKGGGGSGGSIYVKAHRMTGTGTISATGGSGFAGGGGGRVSINVFSRHDNTNFFIHGGISLGCSGNAGAAGTYYDAVPRSLTICNHNLSTQTDTLLLEFPKVPLWTNVYVQNQAKALFPLYWSRVQVGGLIRLTFGSVLSFGLAHYGSSEFELMAEELLMSDSIYGALRMSVKIHLMLNSKMLIDANGDSIVATSILEASNLVVLKDSSIIHSNANLGVHGQCFLNLSGAGNLIEAQHLILSLFYSINVGPGSVLRGPLEATGDDMMSPKLYCEVENCPAELFHPPEDCNVNSSLAFTLQICRVEDVIVEGTITGSVVHFHWIRNVDVSHSGVISVSGLGCTGGLGRGRYSENGIGGGGGHGGYGGDGYYNGNFIEGGTSYGDADFPCELGSGSGNNSLGGATAGGGIIVMGSMEHSLSSLTLNGSLRADGESFGDDTRGKDGGIASGIGPGGGSGGTVLLFIQTLALGNSSIVSTAGGQGSPSGGGGGGGGRIHFHWSNIPVGDEYVPLASVNGSIVTGLLNYCGNGIAVCGIEYDLIWLMVHGFLDKVDKPLQLRPVLMLPFLDKLIGGIGGGQGLPGKNGSISGSACPRGLYGIFCEECPVGTYKNVSGSDRALCHDCPLNELPHRAIYISVRGGVAETPCPYKCLSDRYHMPNCYTAFEELVYTFGGPWLFGLLLLGLLILLALVLSVARMKYVAGDDPPAVTPARNDTRLNHSFPFLESLNEIMETNRCEESQNHVHRLYFQGPNTFSEPWLLPHCPPEQVKDIVYEDAFNRFVDDINSLATYHWWEGSIYSILCIIAYPLAWSWLQRCRRKKLQKLRDFVRSEYDHSCLRSCRSRALYEGLKVAATSDLMLAYLDFFLGGDEKRPDLAPRLYQRFPMSIIFGGDGSYMSPFSLHSDNILTSIMSQSVPPTTWYRLVAGLNAQLRLTRRGHLKITFGPVISWLDVYANPKLATYGVCVDLAWFQPTASGYCQFGLVVYATENESMSSSCEGYDDSRMTEKQTCLPLSLRNPDLVGLVISMLLLGDFILVLLTLLQMYSLSLLSFFLVLFVLPLGVLFPFPSGISALFGQGPRRSAGLARLYALWNLMSLVNVVVAFFCGFIHYTAHSHNKLSNFRSWNFSMDESEWWMLPTGLTLCKIIQARLVDCHVANQEIQDPSLYSTDTNVFWNS</sequence>
<keyword evidence="13" id="KW-0472">Membrane</keyword>
<dbReference type="EC" id="1.13.99.1" evidence="4"/>